<dbReference type="EMBL" id="PYYB01000001">
    <property type="protein sequence ID" value="PTL60002.1"/>
    <property type="molecule type" value="Genomic_DNA"/>
</dbReference>
<comment type="caution">
    <text evidence="2">The sequence shown here is derived from an EMBL/GenBank/DDBJ whole genome shotgun (WGS) entry which is preliminary data.</text>
</comment>
<gene>
    <name evidence="2" type="ORF">C7Y72_10260</name>
</gene>
<feature type="region of interest" description="Disordered" evidence="1">
    <location>
        <begin position="1"/>
        <end position="45"/>
    </location>
</feature>
<protein>
    <submittedName>
        <fullName evidence="2">Uncharacterized protein</fullName>
    </submittedName>
</protein>
<evidence type="ECO:0000256" key="1">
    <source>
        <dbReference type="SAM" id="MobiDB-lite"/>
    </source>
</evidence>
<name>A0A2T4UL83_9ACTN</name>
<keyword evidence="3" id="KW-1185">Reference proteome</keyword>
<proteinExistence type="predicted"/>
<sequence>MGPPRRPARRRPGRGAGRLRAWRAEPATHPRRRPGGIGDLPAARGRRRQFVSAIVHVRTVANDTQRA</sequence>
<accession>A0A2T4UL83</accession>
<dbReference type="Proteomes" id="UP000240739">
    <property type="component" value="Unassembled WGS sequence"/>
</dbReference>
<dbReference type="AlphaFoldDB" id="A0A2T4UL83"/>
<evidence type="ECO:0000313" key="2">
    <source>
        <dbReference type="EMBL" id="PTL60002.1"/>
    </source>
</evidence>
<evidence type="ECO:0000313" key="3">
    <source>
        <dbReference type="Proteomes" id="UP000240739"/>
    </source>
</evidence>
<organism evidence="2 3">
    <name type="scientific">Paraconexibacter algicola</name>
    <dbReference type="NCBI Taxonomy" id="2133960"/>
    <lineage>
        <taxon>Bacteria</taxon>
        <taxon>Bacillati</taxon>
        <taxon>Actinomycetota</taxon>
        <taxon>Thermoleophilia</taxon>
        <taxon>Solirubrobacterales</taxon>
        <taxon>Paraconexibacteraceae</taxon>
        <taxon>Paraconexibacter</taxon>
    </lineage>
</organism>
<reference evidence="2 3" key="1">
    <citation type="submission" date="2018-03" db="EMBL/GenBank/DDBJ databases">
        <title>Aquarubrobacter algicola gen. nov., sp. nov., a novel actinobacterium isolated from shallow eutrophic lake during the end of cyanobacterial harmful algal blooms.</title>
        <authorList>
            <person name="Chun S.J."/>
        </authorList>
    </citation>
    <scope>NUCLEOTIDE SEQUENCE [LARGE SCALE GENOMIC DNA]</scope>
    <source>
        <strain evidence="2 3">Seoho-28</strain>
    </source>
</reference>
<feature type="compositionally biased region" description="Basic residues" evidence="1">
    <location>
        <begin position="1"/>
        <end position="13"/>
    </location>
</feature>